<keyword evidence="4" id="KW-1185">Reference proteome</keyword>
<dbReference type="KEGG" id="ajg:KKR91_03720"/>
<dbReference type="EMBL" id="CP076022">
    <property type="protein sequence ID" value="QWC10745.1"/>
    <property type="molecule type" value="Genomic_DNA"/>
</dbReference>
<proteinExistence type="predicted"/>
<evidence type="ECO:0000256" key="2">
    <source>
        <dbReference type="SAM" id="Phobius"/>
    </source>
</evidence>
<dbReference type="Proteomes" id="UP000676885">
    <property type="component" value="Chromosome"/>
</dbReference>
<feature type="compositionally biased region" description="Basic residues" evidence="1">
    <location>
        <begin position="181"/>
        <end position="191"/>
    </location>
</feature>
<keyword evidence="2" id="KW-0812">Transmembrane</keyword>
<evidence type="ECO:0000313" key="3">
    <source>
        <dbReference type="EMBL" id="QWC10745.1"/>
    </source>
</evidence>
<evidence type="ECO:0000313" key="4">
    <source>
        <dbReference type="Proteomes" id="UP000676885"/>
    </source>
</evidence>
<feature type="transmembrane region" description="Helical" evidence="2">
    <location>
        <begin position="12"/>
        <end position="37"/>
    </location>
</feature>
<evidence type="ECO:0000256" key="1">
    <source>
        <dbReference type="SAM" id="MobiDB-lite"/>
    </source>
</evidence>
<dbReference type="AlphaFoldDB" id="A0A975R0A8"/>
<protein>
    <submittedName>
        <fullName evidence="3">Uncharacterized protein</fullName>
    </submittedName>
</protein>
<keyword evidence="2" id="KW-1133">Transmembrane helix</keyword>
<feature type="region of interest" description="Disordered" evidence="1">
    <location>
        <begin position="157"/>
        <end position="191"/>
    </location>
</feature>
<dbReference type="RefSeq" id="WP_210229986.1">
    <property type="nucleotide sequence ID" value="NZ_CP076022.1"/>
</dbReference>
<keyword evidence="2" id="KW-0472">Membrane</keyword>
<gene>
    <name evidence="3" type="ORF">KKR91_03720</name>
</gene>
<organism evidence="3 4">
    <name type="scientific">Arthrobacter jiangjiafuii</name>
    <dbReference type="NCBI Taxonomy" id="2817475"/>
    <lineage>
        <taxon>Bacteria</taxon>
        <taxon>Bacillati</taxon>
        <taxon>Actinomycetota</taxon>
        <taxon>Actinomycetes</taxon>
        <taxon>Micrococcales</taxon>
        <taxon>Micrococcaceae</taxon>
        <taxon>Arthrobacter</taxon>
    </lineage>
</organism>
<reference evidence="3 4" key="1">
    <citation type="submission" date="2021-05" db="EMBL/GenBank/DDBJ databases">
        <title>Novel species in genus Arthrobacter.</title>
        <authorList>
            <person name="Zhang G."/>
        </authorList>
    </citation>
    <scope>NUCLEOTIDE SEQUENCE [LARGE SCALE GENOMIC DNA]</scope>
    <source>
        <strain evidence="4">zg-ZUI227</strain>
    </source>
</reference>
<accession>A0A975R0A8</accession>
<name>A0A975R0A8_9MICC</name>
<sequence length="191" mass="20941">MDWLAPLNLTDFTAPGAGLLLGIGLALGIALGIALGWSIRAGIDKRDESAALKALITDLHLKRPLAPIEPQIIESAGDEARCRRSVLDARDRILETLAHLRTGSPNTDVLMRLSAACTLYLREATRAPELYQFALMDLRETMVDGVKLLSDGRRRVRYLSPGERPPGKPGKAGRPSNAGKFGHRRMLSRRR</sequence>